<evidence type="ECO:0000256" key="10">
    <source>
        <dbReference type="ARBA" id="ARBA00023273"/>
    </source>
</evidence>
<comment type="subcellular location">
    <subcellularLocation>
        <location evidence="1">Cell projection</location>
        <location evidence="1">Cilium</location>
    </subcellularLocation>
    <subcellularLocation>
        <location evidence="2">Cytoplasm</location>
        <location evidence="2">Cytoskeleton</location>
        <location evidence="2">Microtubule organizing center</location>
        <location evidence="2">Centrosome</location>
    </subcellularLocation>
    <subcellularLocation>
        <location evidence="3">Cytoplasm</location>
        <location evidence="3">Cytosol</location>
    </subcellularLocation>
</comment>
<dbReference type="InterPro" id="IPR021563">
    <property type="entry name" value="RILP_dimer"/>
</dbReference>
<keyword evidence="8" id="KW-0969">Cilium</keyword>
<evidence type="ECO:0000256" key="1">
    <source>
        <dbReference type="ARBA" id="ARBA00004138"/>
    </source>
</evidence>
<organism evidence="15 16">
    <name type="scientific">Pantherophis guttatus</name>
    <name type="common">Corn snake</name>
    <name type="synonym">Elaphe guttata</name>
    <dbReference type="NCBI Taxonomy" id="94885"/>
    <lineage>
        <taxon>Eukaryota</taxon>
        <taxon>Metazoa</taxon>
        <taxon>Chordata</taxon>
        <taxon>Craniata</taxon>
        <taxon>Vertebrata</taxon>
        <taxon>Euteleostomi</taxon>
        <taxon>Lepidosauria</taxon>
        <taxon>Squamata</taxon>
        <taxon>Bifurcata</taxon>
        <taxon>Unidentata</taxon>
        <taxon>Episquamata</taxon>
        <taxon>Toxicofera</taxon>
        <taxon>Serpentes</taxon>
        <taxon>Colubroidea</taxon>
        <taxon>Colubridae</taxon>
        <taxon>Colubrinae</taxon>
        <taxon>Pantherophis</taxon>
    </lineage>
</organism>
<keyword evidence="5" id="KW-0963">Cytoplasm</keyword>
<keyword evidence="15" id="KW-1185">Reference proteome</keyword>
<feature type="domain" description="RH1" evidence="13">
    <location>
        <begin position="39"/>
        <end position="134"/>
    </location>
</feature>
<evidence type="ECO:0000256" key="11">
    <source>
        <dbReference type="ARBA" id="ARBA00040819"/>
    </source>
</evidence>
<dbReference type="InterPro" id="IPR034744">
    <property type="entry name" value="RH2"/>
</dbReference>
<evidence type="ECO:0000256" key="9">
    <source>
        <dbReference type="ARBA" id="ARBA00023212"/>
    </source>
</evidence>
<feature type="domain" description="RH2" evidence="14">
    <location>
        <begin position="152"/>
        <end position="219"/>
    </location>
</feature>
<dbReference type="GeneID" id="117672155"/>
<feature type="region of interest" description="Disordered" evidence="12">
    <location>
        <begin position="1"/>
        <end position="49"/>
    </location>
</feature>
<feature type="compositionally biased region" description="Gly residues" evidence="12">
    <location>
        <begin position="26"/>
        <end position="35"/>
    </location>
</feature>
<dbReference type="PROSITE" id="PS51777">
    <property type="entry name" value="RH2"/>
    <property type="match status" value="1"/>
</dbReference>
<reference evidence="16" key="1">
    <citation type="submission" date="2025-08" db="UniProtKB">
        <authorList>
            <consortium name="RefSeq"/>
        </authorList>
    </citation>
    <scope>IDENTIFICATION</scope>
    <source>
        <tissue evidence="16">Blood</tissue>
    </source>
</reference>
<proteinExistence type="predicted"/>
<keyword evidence="4" id="KW-0813">Transport</keyword>
<dbReference type="RefSeq" id="XP_060547864.1">
    <property type="nucleotide sequence ID" value="XM_060691881.1"/>
</dbReference>
<evidence type="ECO:0000256" key="6">
    <source>
        <dbReference type="ARBA" id="ARBA00022927"/>
    </source>
</evidence>
<evidence type="ECO:0000256" key="12">
    <source>
        <dbReference type="SAM" id="MobiDB-lite"/>
    </source>
</evidence>
<evidence type="ECO:0000313" key="15">
    <source>
        <dbReference type="Proteomes" id="UP001652622"/>
    </source>
</evidence>
<accession>A0ABM3ZHL0</accession>
<evidence type="ECO:0000259" key="13">
    <source>
        <dbReference type="PROSITE" id="PS51776"/>
    </source>
</evidence>
<gene>
    <name evidence="16" type="primary">RILPL2</name>
</gene>
<name>A0ABM3ZHL0_PANGU</name>
<keyword evidence="7" id="KW-0175">Coiled coil</keyword>
<dbReference type="Pfam" id="PF09744">
    <property type="entry name" value="RH1"/>
    <property type="match status" value="1"/>
</dbReference>
<keyword evidence="9" id="KW-0206">Cytoskeleton</keyword>
<evidence type="ECO:0000313" key="16">
    <source>
        <dbReference type="RefSeq" id="XP_060547864.1"/>
    </source>
</evidence>
<evidence type="ECO:0000256" key="8">
    <source>
        <dbReference type="ARBA" id="ARBA00023069"/>
    </source>
</evidence>
<evidence type="ECO:0000256" key="3">
    <source>
        <dbReference type="ARBA" id="ARBA00004514"/>
    </source>
</evidence>
<dbReference type="PROSITE" id="PS51776">
    <property type="entry name" value="RH1"/>
    <property type="match status" value="1"/>
</dbReference>
<dbReference type="Gene3D" id="1.20.58.1770">
    <property type="match status" value="1"/>
</dbReference>
<keyword evidence="6" id="KW-0653">Protein transport</keyword>
<dbReference type="InterPro" id="IPR034743">
    <property type="entry name" value="RH1"/>
</dbReference>
<keyword evidence="10" id="KW-0966">Cell projection</keyword>
<dbReference type="SUPFAM" id="SSF161256">
    <property type="entry name" value="RILP dimerisation region"/>
    <property type="match status" value="1"/>
</dbReference>
<dbReference type="Proteomes" id="UP001652622">
    <property type="component" value="Unplaced"/>
</dbReference>
<dbReference type="Gene3D" id="6.10.230.10">
    <property type="match status" value="1"/>
</dbReference>
<dbReference type="PANTHER" id="PTHR21502">
    <property type="entry name" value="ZINC FINGER PROTEIN DZIP1"/>
    <property type="match status" value="1"/>
</dbReference>
<evidence type="ECO:0000259" key="14">
    <source>
        <dbReference type="PROSITE" id="PS51777"/>
    </source>
</evidence>
<evidence type="ECO:0000256" key="7">
    <source>
        <dbReference type="ARBA" id="ARBA00023054"/>
    </source>
</evidence>
<dbReference type="PANTHER" id="PTHR21502:SF2">
    <property type="entry name" value="RILP-LIKE PROTEIN 2"/>
    <property type="match status" value="1"/>
</dbReference>
<evidence type="ECO:0000256" key="2">
    <source>
        <dbReference type="ARBA" id="ARBA00004300"/>
    </source>
</evidence>
<dbReference type="CDD" id="cd14445">
    <property type="entry name" value="RILP-like"/>
    <property type="match status" value="1"/>
</dbReference>
<protein>
    <recommendedName>
        <fullName evidence="11">RILP-like protein 2</fullName>
    </recommendedName>
</protein>
<feature type="region of interest" description="Disordered" evidence="12">
    <location>
        <begin position="189"/>
        <end position="214"/>
    </location>
</feature>
<evidence type="ECO:0000256" key="5">
    <source>
        <dbReference type="ARBA" id="ARBA00022490"/>
    </source>
</evidence>
<evidence type="ECO:0000256" key="4">
    <source>
        <dbReference type="ARBA" id="ARBA00022448"/>
    </source>
</evidence>
<dbReference type="InterPro" id="IPR051241">
    <property type="entry name" value="DZIP_RILPL"/>
</dbReference>
<sequence>MQAQPKQPCKGEEEEDEEEEEEEGEGGGGEGGGGRNHSASEGPFGKSPFHLTAEDVYDISYILGRELHTLSTEPQAEIPARVARLQFKVVSILEMLEALVSENHLAVEALKLERDSLKRELEDLRQRVTSGTAGEVNPGPNKMIVDLTDVNRPRFTLQELKDVLQERNHLKAQLLFTQEELECYKSGYISPKQEKESPTQRESTVGTPSGPARLKEKSTIKQWFAFKKLR</sequence>
<feature type="compositionally biased region" description="Acidic residues" evidence="12">
    <location>
        <begin position="12"/>
        <end position="25"/>
    </location>
</feature>
<dbReference type="Pfam" id="PF11461">
    <property type="entry name" value="RILP"/>
    <property type="match status" value="1"/>
</dbReference>